<dbReference type="InterPro" id="IPR051542">
    <property type="entry name" value="Hydrogenase_cytochrome"/>
</dbReference>
<gene>
    <name evidence="8" type="ORF">L2725_11350</name>
</gene>
<proteinExistence type="predicted"/>
<evidence type="ECO:0000256" key="1">
    <source>
        <dbReference type="ARBA" id="ARBA00004651"/>
    </source>
</evidence>
<dbReference type="EMBL" id="JAKIKT010000003">
    <property type="protein sequence ID" value="MCL2914364.1"/>
    <property type="molecule type" value="Genomic_DNA"/>
</dbReference>
<reference evidence="8 9" key="1">
    <citation type="submission" date="2022-01" db="EMBL/GenBank/DDBJ databases">
        <title>Whole genome-based taxonomy of the Shewanellaceae.</title>
        <authorList>
            <person name="Martin-Rodriguez A.J."/>
        </authorList>
    </citation>
    <scope>NUCLEOTIDE SEQUENCE [LARGE SCALE GENOMIC DNA]</scope>
    <source>
        <strain evidence="8 9">DSM 21332</strain>
    </source>
</reference>
<dbReference type="SUPFAM" id="SSF81342">
    <property type="entry name" value="Transmembrane di-heme cytochromes"/>
    <property type="match status" value="1"/>
</dbReference>
<feature type="domain" description="Cytochrome b561 bacterial/Ni-hydrogenase" evidence="7">
    <location>
        <begin position="16"/>
        <end position="81"/>
    </location>
</feature>
<name>A0ABT0N7D2_9GAMM</name>
<dbReference type="InterPro" id="IPR011577">
    <property type="entry name" value="Cyt_b561_bac/Ni-Hgenase"/>
</dbReference>
<feature type="transmembrane region" description="Helical" evidence="6">
    <location>
        <begin position="23"/>
        <end position="44"/>
    </location>
</feature>
<comment type="subcellular location">
    <subcellularLocation>
        <location evidence="1">Cell membrane</location>
        <topology evidence="1">Multi-pass membrane protein</topology>
    </subcellularLocation>
</comment>
<evidence type="ECO:0000313" key="9">
    <source>
        <dbReference type="Proteomes" id="UP001202831"/>
    </source>
</evidence>
<dbReference type="RefSeq" id="WP_249249058.1">
    <property type="nucleotide sequence ID" value="NZ_JAKIKT010000003.1"/>
</dbReference>
<keyword evidence="5 6" id="KW-0472">Membrane</keyword>
<dbReference type="PANTHER" id="PTHR30485:SF2">
    <property type="entry name" value="BLL0597 PROTEIN"/>
    <property type="match status" value="1"/>
</dbReference>
<evidence type="ECO:0000256" key="5">
    <source>
        <dbReference type="ARBA" id="ARBA00023136"/>
    </source>
</evidence>
<keyword evidence="3 6" id="KW-0812">Transmembrane</keyword>
<evidence type="ECO:0000256" key="4">
    <source>
        <dbReference type="ARBA" id="ARBA00022989"/>
    </source>
</evidence>
<accession>A0ABT0N7D2</accession>
<keyword evidence="9" id="KW-1185">Reference proteome</keyword>
<dbReference type="Proteomes" id="UP001202831">
    <property type="component" value="Unassembled WGS sequence"/>
</dbReference>
<dbReference type="Gene3D" id="1.20.950.20">
    <property type="entry name" value="Transmembrane di-heme cytochromes, Chain C"/>
    <property type="match status" value="1"/>
</dbReference>
<keyword evidence="2" id="KW-1003">Cell membrane</keyword>
<keyword evidence="4 6" id="KW-1133">Transmembrane helix</keyword>
<protein>
    <submittedName>
        <fullName evidence="8">Cytochrome b/b6 domain-containing protein</fullName>
    </submittedName>
</protein>
<evidence type="ECO:0000259" key="7">
    <source>
        <dbReference type="Pfam" id="PF01292"/>
    </source>
</evidence>
<sequence>MATQTSQTANIRYLKAWDLPTRLFHWINLLTIFILTILGLVMLYKSELGISGLTAKIGLKEIHSAAGYTLAINLTLRLIWSFIDLPSAKLKPLNPP</sequence>
<evidence type="ECO:0000313" key="8">
    <source>
        <dbReference type="EMBL" id="MCL2914364.1"/>
    </source>
</evidence>
<evidence type="ECO:0000256" key="3">
    <source>
        <dbReference type="ARBA" id="ARBA00022692"/>
    </source>
</evidence>
<comment type="caution">
    <text evidence="8">The sequence shown here is derived from an EMBL/GenBank/DDBJ whole genome shotgun (WGS) entry which is preliminary data.</text>
</comment>
<dbReference type="Pfam" id="PF01292">
    <property type="entry name" value="Ni_hydr_CYTB"/>
    <property type="match status" value="1"/>
</dbReference>
<organism evidence="8 9">
    <name type="scientific">Shewanella corallii</name>
    <dbReference type="NCBI Taxonomy" id="560080"/>
    <lineage>
        <taxon>Bacteria</taxon>
        <taxon>Pseudomonadati</taxon>
        <taxon>Pseudomonadota</taxon>
        <taxon>Gammaproteobacteria</taxon>
        <taxon>Alteromonadales</taxon>
        <taxon>Shewanellaceae</taxon>
        <taxon>Shewanella</taxon>
    </lineage>
</organism>
<evidence type="ECO:0000256" key="6">
    <source>
        <dbReference type="SAM" id="Phobius"/>
    </source>
</evidence>
<dbReference type="InterPro" id="IPR016174">
    <property type="entry name" value="Di-haem_cyt_TM"/>
</dbReference>
<dbReference type="PANTHER" id="PTHR30485">
    <property type="entry name" value="NI/FE-HYDROGENASE 1 B-TYPE CYTOCHROME SUBUNIT"/>
    <property type="match status" value="1"/>
</dbReference>
<evidence type="ECO:0000256" key="2">
    <source>
        <dbReference type="ARBA" id="ARBA00022475"/>
    </source>
</evidence>